<name>A0AAW9RS58_9HYPH</name>
<sequence length="226" mass="24597">MKSDMNSTGRMAATAPIVAVVCLIGGLAGACSNSGSGFSDPIEDAIGDPLVMMGLKIDPNKEEIEYGPRSPLVMPTATENAQLPTPYEPTESYGEMWPDDPDERAKREFKAMQKAAMDEKPRDVEYASEPMTPGELDQWGRMYGRRNGAGLAVGTRADGKAENKVVSPRELLDRRLDPDQLTSEPARVTLSEPPPGYRTPAPPVEGYGETEQKKGFFARLFNRDGS</sequence>
<evidence type="ECO:0000313" key="3">
    <source>
        <dbReference type="Proteomes" id="UP001378188"/>
    </source>
</evidence>
<organism evidence="2 3">
    <name type="scientific">Microbaculum marinum</name>
    <dbReference type="NCBI Taxonomy" id="1764581"/>
    <lineage>
        <taxon>Bacteria</taxon>
        <taxon>Pseudomonadati</taxon>
        <taxon>Pseudomonadota</taxon>
        <taxon>Alphaproteobacteria</taxon>
        <taxon>Hyphomicrobiales</taxon>
        <taxon>Tepidamorphaceae</taxon>
        <taxon>Microbaculum</taxon>
    </lineage>
</organism>
<feature type="compositionally biased region" description="Pro residues" evidence="1">
    <location>
        <begin position="192"/>
        <end position="203"/>
    </location>
</feature>
<dbReference type="RefSeq" id="WP_340329472.1">
    <property type="nucleotide sequence ID" value="NZ_JAZHOF010000003.1"/>
</dbReference>
<protein>
    <recommendedName>
        <fullName evidence="4">DUF3035 domain-containing protein</fullName>
    </recommendedName>
</protein>
<dbReference type="EMBL" id="JAZHOF010000003">
    <property type="protein sequence ID" value="MEJ8571783.1"/>
    <property type="molecule type" value="Genomic_DNA"/>
</dbReference>
<feature type="compositionally biased region" description="Basic and acidic residues" evidence="1">
    <location>
        <begin position="115"/>
        <end position="125"/>
    </location>
</feature>
<feature type="region of interest" description="Disordered" evidence="1">
    <location>
        <begin position="115"/>
        <end position="139"/>
    </location>
</feature>
<reference evidence="2 3" key="1">
    <citation type="submission" date="2024-02" db="EMBL/GenBank/DDBJ databases">
        <title>Genome analysis and characterization of Microbaculum marinisediminis sp. nov., isolated from marine sediment.</title>
        <authorList>
            <person name="Du Z.-J."/>
            <person name="Ye Y.-Q."/>
            <person name="Zhang Z.-R."/>
            <person name="Yuan S.-M."/>
            <person name="Zhang X.-Y."/>
        </authorList>
    </citation>
    <scope>NUCLEOTIDE SEQUENCE [LARGE SCALE GENOMIC DNA]</scope>
    <source>
        <strain evidence="2 3">SDUM1044001</strain>
    </source>
</reference>
<evidence type="ECO:0000256" key="1">
    <source>
        <dbReference type="SAM" id="MobiDB-lite"/>
    </source>
</evidence>
<evidence type="ECO:0000313" key="2">
    <source>
        <dbReference type="EMBL" id="MEJ8571783.1"/>
    </source>
</evidence>
<proteinExistence type="predicted"/>
<keyword evidence="3" id="KW-1185">Reference proteome</keyword>
<feature type="region of interest" description="Disordered" evidence="1">
    <location>
        <begin position="154"/>
        <end position="226"/>
    </location>
</feature>
<accession>A0AAW9RS58</accession>
<comment type="caution">
    <text evidence="2">The sequence shown here is derived from an EMBL/GenBank/DDBJ whole genome shotgun (WGS) entry which is preliminary data.</text>
</comment>
<gene>
    <name evidence="2" type="ORF">V3328_09885</name>
</gene>
<dbReference type="Proteomes" id="UP001378188">
    <property type="component" value="Unassembled WGS sequence"/>
</dbReference>
<dbReference type="AlphaFoldDB" id="A0AAW9RS58"/>
<dbReference type="PROSITE" id="PS51257">
    <property type="entry name" value="PROKAR_LIPOPROTEIN"/>
    <property type="match status" value="1"/>
</dbReference>
<evidence type="ECO:0008006" key="4">
    <source>
        <dbReference type="Google" id="ProtNLM"/>
    </source>
</evidence>